<dbReference type="PANTHER" id="PTHR23150:SF19">
    <property type="entry name" value="FORMYLGLYCINE-GENERATING ENZYME"/>
    <property type="match status" value="1"/>
</dbReference>
<dbReference type="STRING" id="119206.AWM72_03840"/>
<reference evidence="2 3" key="1">
    <citation type="submission" date="2019-09" db="EMBL/GenBank/DDBJ databases">
        <title>Draft genome sequence assemblies of isolates from the urinary tract.</title>
        <authorList>
            <person name="Mores C.R."/>
            <person name="Putonti C."/>
            <person name="Wolfe A.J."/>
        </authorList>
    </citation>
    <scope>NUCLEOTIDE SEQUENCE [LARGE SCALE GENOMIC DNA]</scope>
    <source>
        <strain evidence="2 3">UMB623</strain>
    </source>
</reference>
<sequence length="291" mass="32534">MISIKGGTFRMGSDQKSCGFDRDQEGPSIEVDVEDFAIGAQTVTNQDFQAFFLDTAYVTDAERYGSSNVFFLLIDENKRAQYPLTAGTDWWHEVPGASWRQPEGPGSTLEGRMDHPVVHVSHNDALAYCQWAGLRLPTEAEWEYAAQAGHRDGRTYPWGNDLEAEGKHWANVWQGDFPNENTAADGYVGTAPAKAYAPNDYGLYQMIGNVWEWCSNPGRIPLTQFQDKTAEDWSRAYSGYDQTTDFALRGGSFLCHHSYCQRYRIAGRNANNALSSTSNTGFRCAQSRTSI</sequence>
<evidence type="ECO:0000313" key="3">
    <source>
        <dbReference type="Proteomes" id="UP000327148"/>
    </source>
</evidence>
<evidence type="ECO:0000313" key="2">
    <source>
        <dbReference type="EMBL" id="KAA9301322.1"/>
    </source>
</evidence>
<organism evidence="2 3">
    <name type="scientific">Aerococcus sanguinicola</name>
    <dbReference type="NCBI Taxonomy" id="119206"/>
    <lineage>
        <taxon>Bacteria</taxon>
        <taxon>Bacillati</taxon>
        <taxon>Bacillota</taxon>
        <taxon>Bacilli</taxon>
        <taxon>Lactobacillales</taxon>
        <taxon>Aerococcaceae</taxon>
        <taxon>Aerococcus</taxon>
    </lineage>
</organism>
<name>A0A5N1GKI8_9LACT</name>
<dbReference type="InterPro" id="IPR051043">
    <property type="entry name" value="Sulfatase_Mod_Factor_Kinase"/>
</dbReference>
<protein>
    <submittedName>
        <fullName evidence="2">Formylglycine-generating enzyme family protein</fullName>
    </submittedName>
</protein>
<comment type="caution">
    <text evidence="2">The sequence shown here is derived from an EMBL/GenBank/DDBJ whole genome shotgun (WGS) entry which is preliminary data.</text>
</comment>
<dbReference type="EMBL" id="VYWO01000002">
    <property type="protein sequence ID" value="KAA9301322.1"/>
    <property type="molecule type" value="Genomic_DNA"/>
</dbReference>
<dbReference type="InterPro" id="IPR005532">
    <property type="entry name" value="SUMF_dom"/>
</dbReference>
<dbReference type="SUPFAM" id="SSF56436">
    <property type="entry name" value="C-type lectin-like"/>
    <property type="match status" value="1"/>
</dbReference>
<dbReference type="PANTHER" id="PTHR23150">
    <property type="entry name" value="SULFATASE MODIFYING FACTOR 1, 2"/>
    <property type="match status" value="1"/>
</dbReference>
<evidence type="ECO:0000259" key="1">
    <source>
        <dbReference type="Pfam" id="PF03781"/>
    </source>
</evidence>
<dbReference type="Gene3D" id="3.90.1580.10">
    <property type="entry name" value="paralog of FGE (formylglycine-generating enzyme)"/>
    <property type="match status" value="1"/>
</dbReference>
<dbReference type="InterPro" id="IPR042095">
    <property type="entry name" value="SUMF_sf"/>
</dbReference>
<dbReference type="InterPro" id="IPR016187">
    <property type="entry name" value="CTDL_fold"/>
</dbReference>
<proteinExistence type="predicted"/>
<dbReference type="AlphaFoldDB" id="A0A5N1GKI8"/>
<dbReference type="Proteomes" id="UP000327148">
    <property type="component" value="Unassembled WGS sequence"/>
</dbReference>
<gene>
    <name evidence="2" type="ORF">F6I03_04910</name>
</gene>
<accession>A0A5N1GKI8</accession>
<dbReference type="Pfam" id="PF03781">
    <property type="entry name" value="FGE-sulfatase"/>
    <property type="match status" value="1"/>
</dbReference>
<dbReference type="GO" id="GO:0120147">
    <property type="term" value="F:formylglycine-generating oxidase activity"/>
    <property type="evidence" value="ECO:0007669"/>
    <property type="project" value="TreeGrafter"/>
</dbReference>
<feature type="domain" description="Sulfatase-modifying factor enzyme-like" evidence="1">
    <location>
        <begin position="1"/>
        <end position="285"/>
    </location>
</feature>
<dbReference type="OrthoDB" id="9768004at2"/>